<organism evidence="9 10">
    <name type="scientific">Hevea brasiliensis</name>
    <name type="common">Para rubber tree</name>
    <name type="synonym">Siphonia brasiliensis</name>
    <dbReference type="NCBI Taxonomy" id="3981"/>
    <lineage>
        <taxon>Eukaryota</taxon>
        <taxon>Viridiplantae</taxon>
        <taxon>Streptophyta</taxon>
        <taxon>Embryophyta</taxon>
        <taxon>Tracheophyta</taxon>
        <taxon>Spermatophyta</taxon>
        <taxon>Magnoliopsida</taxon>
        <taxon>eudicotyledons</taxon>
        <taxon>Gunneridae</taxon>
        <taxon>Pentapetalae</taxon>
        <taxon>rosids</taxon>
        <taxon>fabids</taxon>
        <taxon>Malpighiales</taxon>
        <taxon>Euphorbiaceae</taxon>
        <taxon>Crotonoideae</taxon>
        <taxon>Micrandreae</taxon>
        <taxon>Hevea</taxon>
    </lineage>
</organism>
<dbReference type="InterPro" id="IPR013766">
    <property type="entry name" value="Thioredoxin_domain"/>
</dbReference>
<dbReference type="Gene3D" id="1.20.5.2950">
    <property type="match status" value="1"/>
</dbReference>
<protein>
    <recommendedName>
        <fullName evidence="8">Thioredoxin domain-containing protein</fullName>
    </recommendedName>
</protein>
<dbReference type="Gene3D" id="3.40.30.10">
    <property type="entry name" value="Glutaredoxin"/>
    <property type="match status" value="3"/>
</dbReference>
<dbReference type="PANTHER" id="PTHR18929">
    <property type="entry name" value="PROTEIN DISULFIDE ISOMERASE"/>
    <property type="match status" value="1"/>
</dbReference>
<accession>A0A6A6N327</accession>
<keyword evidence="6" id="KW-0406">Ion transport</keyword>
<keyword evidence="5" id="KW-0375">Hydrogen ion transport</keyword>
<comment type="function">
    <text evidence="1">Catalytic subunit of the peripheral V1 complex of vacuolar ATPase (V-ATPase). V-ATPase is responsible for acidifying a variety of intracellular compartments in eukaryotic cells.</text>
</comment>
<comment type="caution">
    <text evidence="9">The sequence shown here is derived from an EMBL/GenBank/DDBJ whole genome shotgun (WGS) entry which is preliminary data.</text>
</comment>
<dbReference type="AlphaFoldDB" id="A0A6A6N327"/>
<dbReference type="PROSITE" id="PS51352">
    <property type="entry name" value="THIOREDOXIN_2"/>
    <property type="match status" value="1"/>
</dbReference>
<dbReference type="InterPro" id="IPR005124">
    <property type="entry name" value="V-ATPase_G"/>
</dbReference>
<dbReference type="GO" id="GO:0006457">
    <property type="term" value="P:protein folding"/>
    <property type="evidence" value="ECO:0007669"/>
    <property type="project" value="TreeGrafter"/>
</dbReference>
<dbReference type="GO" id="GO:0003756">
    <property type="term" value="F:protein disulfide isomerase activity"/>
    <property type="evidence" value="ECO:0007669"/>
    <property type="project" value="TreeGrafter"/>
</dbReference>
<dbReference type="FunFam" id="1.20.5.2950:FF:000001">
    <property type="entry name" value="V-type proton ATPase subunit G"/>
    <property type="match status" value="1"/>
</dbReference>
<comment type="similarity">
    <text evidence="2">Belongs to the protein disulfide isomerase family.</text>
</comment>
<dbReference type="GO" id="GO:0016471">
    <property type="term" value="C:vacuolar proton-transporting V-type ATPase complex"/>
    <property type="evidence" value="ECO:0007669"/>
    <property type="project" value="InterPro"/>
</dbReference>
<sequence length="1094" mass="124455">MQNREYIAAASAVNQAIWLRKMLVDLKCYELHATEILSDSKSAVAMSTIFLSEMEPVEQQWRLTIEKDALGIQEDLLKKMVNEWNEQRENAQIDIQIAEEMHYIVFGEAVKDFGWALDSALIECQDARAKRSCLEDYNLEGKLREEISTVLFREVYKEWNELVEKSETGNLVREEIDQIALEETLREIANANDHIIGIHREEFRGKIKREITRSHFEELCKQLNEVMERLDAENLVREEICQIAFEETLRDMAISGNHLVCICNEVKDSENYTEMYKEWKEFDARNLESLIREEVFLLAVVEALKEASAAHREVAARDHFKISEAFISPDKLLISKEEAPSLNEAEITSEQLPVSKALLSDLRSCLGVAVEDVESFDDWTVSVASAHNMKASWLQQKEIKEIPKNEKDSNQNSKNSKEAASFLGDKHYYVLSPSISHKQYSDKVLIFKVPRMVEVSLSSGPAQYIDKNVEITGTLNEKSDQHLDNIDSIHNNTSVLVDEIEEFHGEIQPSMVLKEIGLRSEIELNIPPDEMDVLVLSKKNFSDFVSENKYVVVNFYMPRSYWSKEGLDYAAAATMLREREYTGRVQRVRSLLLLLSWKNVIFYQTANKFVARMLQIDHKVQRPALFIMRKDAGKFIHFNGPFTVSAIADFVSMNKFPLLWLFALDDDLDKVVSVFQEAAKAFNGKFLVTEASASSSVFVDNLTYFVFSNEKPSKATCAGLRRLFKLQGDGACGSTGCTVRPAVDEKDVVVLTDQNFSDFVARNEYVMMNFYMHNCKWCRKLAPEYAAAATMLKGKAVLAKIDPKETKLAIKFKVSKWPTLYLLIGGGAHKVLYDSKERTRDAIANWVNQIMDQIMNITVQNVTTIEEAESILLQAKSMTILGLLDSLEGKDSEELSAVSKLHIDVSFYQTANVDAANLFYQKIKRPTLVLVKREGLTPIYFGYVVAFCSRRSWDVISIFEEAEKSFKGKVEITGRMDATRGQNGIQLLLAAEQEAQHIVNAARNAKIARLKQAKEGAEKDITEFRAHVEAEFQRKVAEAHMNLPIKQSSGDSGANVKRLEQETEAKIHHLKIEAARISHDVVHMLLKHVTTVKN</sequence>
<evidence type="ECO:0000256" key="1">
    <source>
        <dbReference type="ARBA" id="ARBA00003847"/>
    </source>
</evidence>
<keyword evidence="7" id="KW-0175">Coiled coil</keyword>
<gene>
    <name evidence="9" type="ORF">GH714_008757</name>
</gene>
<dbReference type="NCBIfam" id="TIGR01147">
    <property type="entry name" value="V_ATP_synt_G"/>
    <property type="match status" value="1"/>
</dbReference>
<dbReference type="Proteomes" id="UP000467840">
    <property type="component" value="Chromosome 10"/>
</dbReference>
<dbReference type="Pfam" id="PF03179">
    <property type="entry name" value="V-ATPase_G"/>
    <property type="match status" value="1"/>
</dbReference>
<evidence type="ECO:0000259" key="8">
    <source>
        <dbReference type="PROSITE" id="PS51352"/>
    </source>
</evidence>
<feature type="coiled-coil region" evidence="7">
    <location>
        <begin position="1000"/>
        <end position="1027"/>
    </location>
</feature>
<evidence type="ECO:0000256" key="3">
    <source>
        <dbReference type="ARBA" id="ARBA00010066"/>
    </source>
</evidence>
<dbReference type="EMBL" id="JAAGAX010000003">
    <property type="protein sequence ID" value="KAF2318539.1"/>
    <property type="molecule type" value="Genomic_DNA"/>
</dbReference>
<name>A0A6A6N327_HEVBR</name>
<feature type="domain" description="Thioredoxin" evidence="8">
    <location>
        <begin position="725"/>
        <end position="852"/>
    </location>
</feature>
<evidence type="ECO:0000256" key="2">
    <source>
        <dbReference type="ARBA" id="ARBA00006347"/>
    </source>
</evidence>
<proteinExistence type="inferred from homology"/>
<dbReference type="GO" id="GO:0034976">
    <property type="term" value="P:response to endoplasmic reticulum stress"/>
    <property type="evidence" value="ECO:0007669"/>
    <property type="project" value="TreeGrafter"/>
</dbReference>
<dbReference type="GO" id="GO:0046961">
    <property type="term" value="F:proton-transporting ATPase activity, rotational mechanism"/>
    <property type="evidence" value="ECO:0007669"/>
    <property type="project" value="InterPro"/>
</dbReference>
<keyword evidence="4" id="KW-0813">Transport</keyword>
<dbReference type="PANTHER" id="PTHR18929:SF214">
    <property type="entry name" value="THIOREDOXIN DOMAIN-CONTAINING PROTEIN"/>
    <property type="match status" value="1"/>
</dbReference>
<comment type="similarity">
    <text evidence="3">Belongs to the V-ATPase G subunit family.</text>
</comment>
<dbReference type="CDD" id="cd02961">
    <property type="entry name" value="PDI_a_family"/>
    <property type="match status" value="2"/>
</dbReference>
<reference evidence="9 10" key="1">
    <citation type="journal article" date="2020" name="Mol. Plant">
        <title>The Chromosome-Based Rubber Tree Genome Provides New Insights into Spurge Genome Evolution and Rubber Biosynthesis.</title>
        <authorList>
            <person name="Liu J."/>
            <person name="Shi C."/>
            <person name="Shi C.C."/>
            <person name="Li W."/>
            <person name="Zhang Q.J."/>
            <person name="Zhang Y."/>
            <person name="Li K."/>
            <person name="Lu H.F."/>
            <person name="Shi C."/>
            <person name="Zhu S.T."/>
            <person name="Xiao Z.Y."/>
            <person name="Nan H."/>
            <person name="Yue Y."/>
            <person name="Zhu X.G."/>
            <person name="Wu Y."/>
            <person name="Hong X.N."/>
            <person name="Fan G.Y."/>
            <person name="Tong Y."/>
            <person name="Zhang D."/>
            <person name="Mao C.L."/>
            <person name="Liu Y.L."/>
            <person name="Hao S.J."/>
            <person name="Liu W.Q."/>
            <person name="Lv M.Q."/>
            <person name="Zhang H.B."/>
            <person name="Liu Y."/>
            <person name="Hu-Tang G.R."/>
            <person name="Wang J.P."/>
            <person name="Wang J.H."/>
            <person name="Sun Y.H."/>
            <person name="Ni S.B."/>
            <person name="Chen W.B."/>
            <person name="Zhang X.C."/>
            <person name="Jiao Y.N."/>
            <person name="Eichler E.E."/>
            <person name="Li G.H."/>
            <person name="Liu X."/>
            <person name="Gao L.Z."/>
        </authorList>
    </citation>
    <scope>NUCLEOTIDE SEQUENCE [LARGE SCALE GENOMIC DNA]</scope>
    <source>
        <strain evidence="10">cv. GT1</strain>
        <tissue evidence="9">Leaf</tissue>
    </source>
</reference>
<evidence type="ECO:0000256" key="4">
    <source>
        <dbReference type="ARBA" id="ARBA00022448"/>
    </source>
</evidence>
<evidence type="ECO:0000313" key="9">
    <source>
        <dbReference type="EMBL" id="KAF2318539.1"/>
    </source>
</evidence>
<dbReference type="SUPFAM" id="SSF52833">
    <property type="entry name" value="Thioredoxin-like"/>
    <property type="match status" value="2"/>
</dbReference>
<dbReference type="GO" id="GO:0005783">
    <property type="term" value="C:endoplasmic reticulum"/>
    <property type="evidence" value="ECO:0007669"/>
    <property type="project" value="TreeGrafter"/>
</dbReference>
<evidence type="ECO:0000256" key="7">
    <source>
        <dbReference type="SAM" id="Coils"/>
    </source>
</evidence>
<evidence type="ECO:0000256" key="5">
    <source>
        <dbReference type="ARBA" id="ARBA00022781"/>
    </source>
</evidence>
<keyword evidence="10" id="KW-1185">Reference proteome</keyword>
<evidence type="ECO:0000256" key="6">
    <source>
        <dbReference type="ARBA" id="ARBA00023065"/>
    </source>
</evidence>
<dbReference type="InterPro" id="IPR036249">
    <property type="entry name" value="Thioredoxin-like_sf"/>
</dbReference>
<evidence type="ECO:0000313" key="10">
    <source>
        <dbReference type="Proteomes" id="UP000467840"/>
    </source>
</evidence>
<dbReference type="Pfam" id="PF00085">
    <property type="entry name" value="Thioredoxin"/>
    <property type="match status" value="1"/>
</dbReference>
<feature type="coiled-coil region" evidence="7">
    <location>
        <begin position="74"/>
        <end position="101"/>
    </location>
</feature>